<organism evidence="13 14">
    <name type="scientific">Candidatus Kutchimonas denitrificans</name>
    <dbReference type="NCBI Taxonomy" id="3056748"/>
    <lineage>
        <taxon>Bacteria</taxon>
        <taxon>Pseudomonadati</taxon>
        <taxon>Gemmatimonadota</taxon>
        <taxon>Gemmatimonadia</taxon>
        <taxon>Candidatus Palauibacterales</taxon>
        <taxon>Candidatus Palauibacteraceae</taxon>
        <taxon>Candidatus Kutchimonas</taxon>
    </lineage>
</organism>
<keyword evidence="6 11" id="KW-0812">Transmembrane</keyword>
<keyword evidence="5" id="KW-0997">Cell inner membrane</keyword>
<dbReference type="Proteomes" id="UP000702544">
    <property type="component" value="Unassembled WGS sequence"/>
</dbReference>
<keyword evidence="3" id="KW-1003">Cell membrane</keyword>
<keyword evidence="8 11" id="KW-0472">Membrane</keyword>
<gene>
    <name evidence="13" type="ORF">GWO12_14640</name>
</gene>
<dbReference type="InterPro" id="IPR022346">
    <property type="entry name" value="T2SS_GspH"/>
</dbReference>
<dbReference type="Gene3D" id="3.30.700.10">
    <property type="entry name" value="Glycoprotein, Type 4 Pilin"/>
    <property type="match status" value="1"/>
</dbReference>
<evidence type="ECO:0000256" key="2">
    <source>
        <dbReference type="ARBA" id="ARBA00021549"/>
    </source>
</evidence>
<evidence type="ECO:0000256" key="4">
    <source>
        <dbReference type="ARBA" id="ARBA00022481"/>
    </source>
</evidence>
<dbReference type="Pfam" id="PF12019">
    <property type="entry name" value="GspH"/>
    <property type="match status" value="1"/>
</dbReference>
<comment type="subcellular location">
    <subcellularLocation>
        <location evidence="1">Cell inner membrane</location>
        <topology evidence="1">Single-pass membrane protein</topology>
    </subcellularLocation>
</comment>
<accession>A0AAE4Z9L1</accession>
<protein>
    <recommendedName>
        <fullName evidence="2">Type II secretion system protein H</fullName>
    </recommendedName>
    <alternativeName>
        <fullName evidence="10">General secretion pathway protein H</fullName>
    </alternativeName>
</protein>
<dbReference type="GO" id="GO:0005886">
    <property type="term" value="C:plasma membrane"/>
    <property type="evidence" value="ECO:0007669"/>
    <property type="project" value="UniProtKB-SubCell"/>
</dbReference>
<dbReference type="GO" id="GO:0015627">
    <property type="term" value="C:type II protein secretion system complex"/>
    <property type="evidence" value="ECO:0007669"/>
    <property type="project" value="InterPro"/>
</dbReference>
<evidence type="ECO:0000313" key="13">
    <source>
        <dbReference type="EMBL" id="NIR76329.1"/>
    </source>
</evidence>
<dbReference type="GO" id="GO:0015628">
    <property type="term" value="P:protein secretion by the type II secretion system"/>
    <property type="evidence" value="ECO:0007669"/>
    <property type="project" value="InterPro"/>
</dbReference>
<evidence type="ECO:0000256" key="3">
    <source>
        <dbReference type="ARBA" id="ARBA00022475"/>
    </source>
</evidence>
<dbReference type="AlphaFoldDB" id="A0AAE4Z9L1"/>
<proteinExistence type="inferred from homology"/>
<feature type="transmembrane region" description="Helical" evidence="11">
    <location>
        <begin position="21"/>
        <end position="40"/>
    </location>
</feature>
<evidence type="ECO:0000313" key="14">
    <source>
        <dbReference type="Proteomes" id="UP000702544"/>
    </source>
</evidence>
<evidence type="ECO:0000259" key="12">
    <source>
        <dbReference type="Pfam" id="PF12019"/>
    </source>
</evidence>
<comment type="caution">
    <text evidence="13">The sequence shown here is derived from an EMBL/GenBank/DDBJ whole genome shotgun (WGS) entry which is preliminary data.</text>
</comment>
<evidence type="ECO:0000256" key="9">
    <source>
        <dbReference type="ARBA" id="ARBA00025772"/>
    </source>
</evidence>
<evidence type="ECO:0000256" key="10">
    <source>
        <dbReference type="ARBA" id="ARBA00030775"/>
    </source>
</evidence>
<evidence type="ECO:0000256" key="1">
    <source>
        <dbReference type="ARBA" id="ARBA00004377"/>
    </source>
</evidence>
<dbReference type="EMBL" id="JAACAK010000120">
    <property type="protein sequence ID" value="NIR76329.1"/>
    <property type="molecule type" value="Genomic_DNA"/>
</dbReference>
<comment type="similarity">
    <text evidence="9">Belongs to the GSP H family.</text>
</comment>
<feature type="domain" description="General secretion pathway GspH" evidence="12">
    <location>
        <begin position="51"/>
        <end position="192"/>
    </location>
</feature>
<evidence type="ECO:0000256" key="8">
    <source>
        <dbReference type="ARBA" id="ARBA00023136"/>
    </source>
</evidence>
<evidence type="ECO:0000256" key="5">
    <source>
        <dbReference type="ARBA" id="ARBA00022519"/>
    </source>
</evidence>
<evidence type="ECO:0000256" key="7">
    <source>
        <dbReference type="ARBA" id="ARBA00022989"/>
    </source>
</evidence>
<dbReference type="SUPFAM" id="SSF54523">
    <property type="entry name" value="Pili subunits"/>
    <property type="match status" value="1"/>
</dbReference>
<sequence length="206" mass="22037">MSSEGGSRRLADRSGVTLMELVVVALLLGVVASLAIPRALKTTPRQELTRATRQLARDLELVRTQAVAAKRTVRVRFWASEGFYTAFMDVTAARDGTINEVADEVRPSRLIASDKHVGLPGVELPHGIVFGSGDATTGPLGGAAGDPIPFTDDRVEFNTRGMVLPLGTQGVLFLAHEDDPTVVAAVTISGAGSFEVWHYRGGNWDR</sequence>
<evidence type="ECO:0000256" key="11">
    <source>
        <dbReference type="SAM" id="Phobius"/>
    </source>
</evidence>
<keyword evidence="7 11" id="KW-1133">Transmembrane helix</keyword>
<dbReference type="InterPro" id="IPR045584">
    <property type="entry name" value="Pilin-like"/>
</dbReference>
<name>A0AAE4Z9L1_9BACT</name>
<evidence type="ECO:0000256" key="6">
    <source>
        <dbReference type="ARBA" id="ARBA00022692"/>
    </source>
</evidence>
<keyword evidence="4" id="KW-0488">Methylation</keyword>
<reference evidence="13 14" key="1">
    <citation type="submission" date="2020-01" db="EMBL/GenBank/DDBJ databases">
        <title>Genomes assembled from Gulf of Kutch pelagic sediment metagenomes.</title>
        <authorList>
            <person name="Chandrashekar M."/>
            <person name="Mahajan M.S."/>
            <person name="Dave K.J."/>
            <person name="Vatsa P."/>
            <person name="Nathani N.M."/>
        </authorList>
    </citation>
    <scope>NUCLEOTIDE SEQUENCE [LARGE SCALE GENOMIC DNA]</scope>
    <source>
        <strain evidence="13">KS3-K002</strain>
    </source>
</reference>